<name>A0A2W6HXN5_STEMA</name>
<evidence type="ECO:0000256" key="1">
    <source>
        <dbReference type="SAM" id="MobiDB-lite"/>
    </source>
</evidence>
<dbReference type="Gene3D" id="3.40.50.300">
    <property type="entry name" value="P-loop containing nucleotide triphosphate hydrolases"/>
    <property type="match status" value="1"/>
</dbReference>
<dbReference type="PANTHER" id="PTHR39184:SF1">
    <property type="entry name" value="PBSX PHAGE TERMINASE LARGE SUBUNIT"/>
    <property type="match status" value="1"/>
</dbReference>
<dbReference type="InterPro" id="IPR035412">
    <property type="entry name" value="Terminase_L_N"/>
</dbReference>
<dbReference type="AlphaFoldDB" id="A0A2W6HXN5"/>
<feature type="compositionally biased region" description="Basic and acidic residues" evidence="1">
    <location>
        <begin position="436"/>
        <end position="455"/>
    </location>
</feature>
<dbReference type="InterPro" id="IPR006437">
    <property type="entry name" value="Phage_terminase_lsu"/>
</dbReference>
<dbReference type="InterPro" id="IPR027417">
    <property type="entry name" value="P-loop_NTPase"/>
</dbReference>
<dbReference type="NCBIfam" id="TIGR01547">
    <property type="entry name" value="phage_term_2"/>
    <property type="match status" value="1"/>
</dbReference>
<evidence type="ECO:0000259" key="2">
    <source>
        <dbReference type="Pfam" id="PF04466"/>
    </source>
</evidence>
<evidence type="ECO:0000313" key="4">
    <source>
        <dbReference type="Proteomes" id="UP000249614"/>
    </source>
</evidence>
<proteinExistence type="predicted"/>
<organism evidence="3 4">
    <name type="scientific">Stenotrophomonas maltophilia</name>
    <name type="common">Pseudomonas maltophilia</name>
    <name type="synonym">Xanthomonas maltophilia</name>
    <dbReference type="NCBI Taxonomy" id="40324"/>
    <lineage>
        <taxon>Bacteria</taxon>
        <taxon>Pseudomonadati</taxon>
        <taxon>Pseudomonadota</taxon>
        <taxon>Gammaproteobacteria</taxon>
        <taxon>Lysobacterales</taxon>
        <taxon>Lysobacteraceae</taxon>
        <taxon>Stenotrophomonas</taxon>
        <taxon>Stenotrophomonas maltophilia group</taxon>
    </lineage>
</organism>
<accession>A0A2W6HXN5</accession>
<comment type="caution">
    <text evidence="3">The sequence shown here is derived from an EMBL/GenBank/DDBJ whole genome shotgun (WGS) entry which is preliminary data.</text>
</comment>
<dbReference type="EMBL" id="LXXM01000217">
    <property type="protein sequence ID" value="PZS88158.1"/>
    <property type="molecule type" value="Genomic_DNA"/>
</dbReference>
<reference evidence="3 4" key="1">
    <citation type="submission" date="2016-05" db="EMBL/GenBank/DDBJ databases">
        <authorList>
            <person name="Lavstsen T."/>
            <person name="Jespersen J.S."/>
        </authorList>
    </citation>
    <scope>NUCLEOTIDE SEQUENCE [LARGE SCALE GENOMIC DNA]</scope>
    <source>
        <strain evidence="3 4">SM-5815</strain>
    </source>
</reference>
<protein>
    <recommendedName>
        <fullName evidence="2">Phage terminase large subunit N-terminal domain-containing protein</fullName>
    </recommendedName>
</protein>
<feature type="domain" description="Phage terminase large subunit N-terminal" evidence="2">
    <location>
        <begin position="29"/>
        <end position="200"/>
    </location>
</feature>
<dbReference type="RefSeq" id="WP_111113509.1">
    <property type="nucleotide sequence ID" value="NZ_LXXM01000217.1"/>
</dbReference>
<dbReference type="PANTHER" id="PTHR39184">
    <property type="match status" value="1"/>
</dbReference>
<dbReference type="Pfam" id="PF04466">
    <property type="entry name" value="Terminase_3"/>
    <property type="match status" value="1"/>
</dbReference>
<dbReference type="Proteomes" id="UP000249614">
    <property type="component" value="Unassembled WGS sequence"/>
</dbReference>
<evidence type="ECO:0000313" key="3">
    <source>
        <dbReference type="EMBL" id="PZS88158.1"/>
    </source>
</evidence>
<feature type="region of interest" description="Disordered" evidence="1">
    <location>
        <begin position="418"/>
        <end position="455"/>
    </location>
</feature>
<sequence>MSGLVQKANERPQASLSIPAKLLPVLKPKQFKVLYGGRGSAKSHTVAQILVMLSMQAKHRILCVREIQKSIAQSSKRVIEDYINRMGLSAYFKINKQGEDQITCILTGSTFSFTGLQDHTADSIKSFEGATIVWVEEASNVSANSWNKLIPTIVRTTGAEIWVTFNPDQQDDYAYKRWVLGDDPDAIVIQINWLDNPWWNPAMETERLKTLAVSQDLHDHIFGGQPRAKAGILFKRHWFKRFNLGDEPEGLRKYLASDYAGAPDPDDPEADPDWTEHGCAGLDHVGDMWFIDWWSGQEDPSVWIAALMQMGRRNKPVMAFEEMGVILRTTDGAIRRAAKATQTFVHRVPLASAGSKADRALGFAARAATGSVHIPNTEWGDKLIDQLCAFTGEDGRRDDMVDVCSLFGRGIDLMADGSLPPEAKPAPPAPFTDPWFKQRDAADRDEDEKTARYYS</sequence>
<feature type="compositionally biased region" description="Pro residues" evidence="1">
    <location>
        <begin position="422"/>
        <end position="431"/>
    </location>
</feature>
<gene>
    <name evidence="3" type="ORF">A7X83_15680</name>
</gene>
<dbReference type="InterPro" id="IPR052380">
    <property type="entry name" value="Viral_DNA_packaging_terminase"/>
</dbReference>